<dbReference type="PANTHER" id="PTHR46039">
    <property type="entry name" value="SUCROSE-PHOSPHATE SYNTHASE 3-RELATED"/>
    <property type="match status" value="1"/>
</dbReference>
<feature type="region of interest" description="Disordered" evidence="10">
    <location>
        <begin position="127"/>
        <end position="147"/>
    </location>
</feature>
<feature type="compositionally biased region" description="Low complexity" evidence="10">
    <location>
        <begin position="25"/>
        <end position="42"/>
    </location>
</feature>
<comment type="pathway">
    <text evidence="1 9">Glycan biosynthesis; sucrose biosynthesis; sucrose from D-fructose 6-phosphate and UDP-alpha-D-glucose: step 1/2.</text>
</comment>
<proteinExistence type="inferred from homology"/>
<evidence type="ECO:0000259" key="13">
    <source>
        <dbReference type="Pfam" id="PF05116"/>
    </source>
</evidence>
<keyword evidence="15" id="KW-1185">Reference proteome</keyword>
<dbReference type="InterPro" id="IPR035659">
    <property type="entry name" value="SPS_C"/>
</dbReference>
<dbReference type="Pfam" id="PF00862">
    <property type="entry name" value="GT-B_Sucrose_synth"/>
    <property type="match status" value="1"/>
</dbReference>
<evidence type="ECO:0000259" key="12">
    <source>
        <dbReference type="Pfam" id="PF00862"/>
    </source>
</evidence>
<dbReference type="NCBIfam" id="TIGR02468">
    <property type="entry name" value="sucrsPsyn_pln"/>
    <property type="match status" value="1"/>
</dbReference>
<accession>A0ABR0D158</accession>
<dbReference type="Pfam" id="PF05116">
    <property type="entry name" value="S6PP"/>
    <property type="match status" value="1"/>
</dbReference>
<evidence type="ECO:0000313" key="14">
    <source>
        <dbReference type="EMBL" id="KAK4482586.1"/>
    </source>
</evidence>
<evidence type="ECO:0000256" key="3">
    <source>
        <dbReference type="ARBA" id="ARBA00011774"/>
    </source>
</evidence>
<organism evidence="14 15">
    <name type="scientific">Penstemon davidsonii</name>
    <dbReference type="NCBI Taxonomy" id="160366"/>
    <lineage>
        <taxon>Eukaryota</taxon>
        <taxon>Viridiplantae</taxon>
        <taxon>Streptophyta</taxon>
        <taxon>Embryophyta</taxon>
        <taxon>Tracheophyta</taxon>
        <taxon>Spermatophyta</taxon>
        <taxon>Magnoliopsida</taxon>
        <taxon>eudicotyledons</taxon>
        <taxon>Gunneridae</taxon>
        <taxon>Pentapetalae</taxon>
        <taxon>asterids</taxon>
        <taxon>lamiids</taxon>
        <taxon>Lamiales</taxon>
        <taxon>Plantaginaceae</taxon>
        <taxon>Cheloneae</taxon>
        <taxon>Penstemon</taxon>
    </lineage>
</organism>
<dbReference type="Pfam" id="PF00534">
    <property type="entry name" value="Glycos_transf_1"/>
    <property type="match status" value="1"/>
</dbReference>
<feature type="region of interest" description="Disordered" evidence="10">
    <location>
        <begin position="22"/>
        <end position="46"/>
    </location>
</feature>
<feature type="domain" description="Sucrose phosphatase-like" evidence="13">
    <location>
        <begin position="859"/>
        <end position="1021"/>
    </location>
</feature>
<dbReference type="InterPro" id="IPR044161">
    <property type="entry name" value="SPS"/>
</dbReference>
<keyword evidence="5 9" id="KW-0328">Glycosyltransferase</keyword>
<evidence type="ECO:0000313" key="15">
    <source>
        <dbReference type="Proteomes" id="UP001291926"/>
    </source>
</evidence>
<feature type="domain" description="Sucrose synthase first GT-B" evidence="12">
    <location>
        <begin position="185"/>
        <end position="452"/>
    </location>
</feature>
<evidence type="ECO:0000256" key="7">
    <source>
        <dbReference type="ARBA" id="ARBA00024883"/>
    </source>
</evidence>
<evidence type="ECO:0000256" key="5">
    <source>
        <dbReference type="ARBA" id="ARBA00022676"/>
    </source>
</evidence>
<dbReference type="InterPro" id="IPR023214">
    <property type="entry name" value="HAD_sf"/>
</dbReference>
<evidence type="ECO:0000256" key="8">
    <source>
        <dbReference type="ARBA" id="ARBA00047471"/>
    </source>
</evidence>
<comment type="subunit">
    <text evidence="3 9">Homodimer or homotetramer.</text>
</comment>
<dbReference type="CDD" id="cd03800">
    <property type="entry name" value="GT4_sucrose_synthase"/>
    <property type="match status" value="1"/>
</dbReference>
<comment type="catalytic activity">
    <reaction evidence="8 9">
        <text>beta-D-fructose 6-phosphate + UDP-alpha-D-glucose = sucrose 6(F)-phosphate + UDP + H(+)</text>
        <dbReference type="Rhea" id="RHEA:22172"/>
        <dbReference type="ChEBI" id="CHEBI:15378"/>
        <dbReference type="ChEBI" id="CHEBI:57634"/>
        <dbReference type="ChEBI" id="CHEBI:57723"/>
        <dbReference type="ChEBI" id="CHEBI:58223"/>
        <dbReference type="ChEBI" id="CHEBI:58885"/>
        <dbReference type="EC" id="2.4.1.14"/>
    </reaction>
</comment>
<feature type="region of interest" description="Disordered" evidence="10">
    <location>
        <begin position="759"/>
        <end position="778"/>
    </location>
</feature>
<reference evidence="14 15" key="1">
    <citation type="journal article" date="2023" name="bioRxiv">
        <title>Genome report: Whole genome sequence and annotation of Penstemon davidsonii.</title>
        <authorList>
            <person name="Ostevik K.L."/>
            <person name="Alabady M."/>
            <person name="Zhang M."/>
            <person name="Rausher M.D."/>
        </authorList>
    </citation>
    <scope>NUCLEOTIDE SEQUENCE [LARGE SCALE GENOMIC DNA]</scope>
    <source>
        <strain evidence="14">DNT005</strain>
        <tissue evidence="14">Whole leaf</tissue>
    </source>
</reference>
<dbReference type="Proteomes" id="UP001291926">
    <property type="component" value="Unassembled WGS sequence"/>
</dbReference>
<evidence type="ECO:0000256" key="2">
    <source>
        <dbReference type="ARBA" id="ARBA00006530"/>
    </source>
</evidence>
<dbReference type="EC" id="2.4.1.14" evidence="4 9"/>
<dbReference type="SUPFAM" id="SSF53756">
    <property type="entry name" value="UDP-Glycosyltransferase/glycogen phosphorylase"/>
    <property type="match status" value="1"/>
</dbReference>
<keyword evidence="6 9" id="KW-0808">Transferase</keyword>
<dbReference type="InterPro" id="IPR000368">
    <property type="entry name" value="Sucrose_synth_GT-B1"/>
</dbReference>
<comment type="function">
    <text evidence="7 9">Plays a role in photosynthetic sucrose synthesis by catalyzing the rate-limiting step of sucrose biosynthesis from UDP-glucose and fructose- 6-phosphate. Involved in the regulation of carbon partitioning in the leaves of plants. May regulate the synthesis of sucrose and therefore play a major role as a limiting factor in the export of photoassimilates out of the leaf. Plays a role for sucrose availability that is essential for plant growth and fiber elongation.</text>
</comment>
<protein>
    <recommendedName>
        <fullName evidence="4 9">Sucrose-phosphate synthase</fullName>
        <ecNumber evidence="4 9">2.4.1.14</ecNumber>
    </recommendedName>
</protein>
<dbReference type="PANTHER" id="PTHR46039:SF5">
    <property type="entry name" value="SUCROSE-PHOSPHATE SYNTHASE 3-RELATED"/>
    <property type="match status" value="1"/>
</dbReference>
<evidence type="ECO:0000256" key="1">
    <source>
        <dbReference type="ARBA" id="ARBA00005027"/>
    </source>
</evidence>
<evidence type="ECO:0000256" key="9">
    <source>
        <dbReference type="RuleBase" id="RU368006"/>
    </source>
</evidence>
<dbReference type="InterPro" id="IPR012819">
    <property type="entry name" value="SPS_pln"/>
</dbReference>
<dbReference type="Gene3D" id="3.40.50.1000">
    <property type="entry name" value="HAD superfamily/HAD-like"/>
    <property type="match status" value="1"/>
</dbReference>
<comment type="similarity">
    <text evidence="2 9">Belongs to the glycosyltransferase 1 family.</text>
</comment>
<dbReference type="CDD" id="cd16419">
    <property type="entry name" value="HAD_SPS"/>
    <property type="match status" value="1"/>
</dbReference>
<dbReference type="InterPro" id="IPR006380">
    <property type="entry name" value="SPP-like_dom"/>
</dbReference>
<evidence type="ECO:0000256" key="4">
    <source>
        <dbReference type="ARBA" id="ARBA00012536"/>
    </source>
</evidence>
<sequence>MAGNEWINGYLEAILDSGSSAIEENTTTNNNNNNNKAAATATDRGGSTATANAGVIFNPTKYFVEEVVTGVDETDLHRTWIKVVATRNTKERSSRLENMCWRIWHLARKKKQLEWDDVQRLAQRKWEREQGRKDVTEDMSEDLSEGEKGDVLGEAITLDSPRKKYNRNNSNLEVWSDNNKEKKLYIVLISLHGLVRGENMELGRDSDTGGQIKYIVELARALAKMPGVYRVDLFTRQVSSPEVDWSYGEPTEMLTTCSEDDSVDVGESSGAYIVRIPFGPRDKYLRKELLWPHIQEFVDGALAHILNMSKALGEQIGGGQPVWPYVIHGHYADAGDSAALLSGALNVPMVLTGHSLGRNKLEQLLKQGRQSKEDINSTYRIMRRIEAEELSLDAAELVITSTKQEIEEQWGLYDGFDVKLERVLRARGRRGVNCHGRFMPRMAVIPPGMDFTNVVVQEDTSEADGELAALTEGLSPRAVPPIWSEVMRFLTNPHKPMILALSRPDPKKNLTTIVKAFGECRPLRELANLTLIMGNRDDIDEMSGGNASVLITVLKLVDKYDLYGQVAFPKHHKQNDVPEIYRLAGKTKGVFINPAFIEPFGLTLIEAAAHGLPMVATKNGGPVDIHRALNNGLLVDPHDQQAIADALLKLVSEKNLWQECRKNGLKNIHLFSWPEHCRTYLTRIAACRMRHPQWQTDTPSDEFAMEKSLNDSLNDVLDMSLRLSIDIEKTSLTESIDLSSASGNNPDLQDQVKRVLSKMKRHEGGTQNAQGSDIDKKRVDMPSKYPMLRRRRKLIVIALDCYDSKGVPQKKMIHIIQEILKAIKLDPQIARLSGFALSTAMPVGELTGFLKSGNVKVNDFDALICSSGSEVYYPGIYTEEDGKLCPDPDYASHIEYRWGYDGLKKTIWKLMNQTEDAKRPSAIEEDSKSSNSHCLSYLIKDPNKAKKVDDMRQKLRMRGLRCHLMYCRNSTRMQVVPLLASRSQALRYLFVRWRLNVANMYVILGETGDTDYEELIAGTHKTMIMKGVVEKGSEELLRTAGSYLRDDIVPGESPFVAYTTGEATAQEIAKTLRHISGAGM</sequence>
<feature type="domain" description="Glycosyl transferase family 1" evidence="11">
    <location>
        <begin position="492"/>
        <end position="665"/>
    </location>
</feature>
<dbReference type="EMBL" id="JAYDYQ010002534">
    <property type="protein sequence ID" value="KAK4482586.1"/>
    <property type="molecule type" value="Genomic_DNA"/>
</dbReference>
<comment type="caution">
    <text evidence="14">The sequence shown here is derived from an EMBL/GenBank/DDBJ whole genome shotgun (WGS) entry which is preliminary data.</text>
</comment>
<evidence type="ECO:0000256" key="6">
    <source>
        <dbReference type="ARBA" id="ARBA00022679"/>
    </source>
</evidence>
<name>A0ABR0D158_9LAMI</name>
<dbReference type="Gene3D" id="3.40.50.2000">
    <property type="entry name" value="Glycogen Phosphorylase B"/>
    <property type="match status" value="2"/>
</dbReference>
<dbReference type="Gene3D" id="3.90.1070.10">
    <property type="match status" value="1"/>
</dbReference>
<feature type="compositionally biased region" description="Basic and acidic residues" evidence="10">
    <location>
        <begin position="127"/>
        <end position="136"/>
    </location>
</feature>
<gene>
    <name evidence="14" type="ORF">RD792_009750</name>
</gene>
<evidence type="ECO:0000259" key="11">
    <source>
        <dbReference type="Pfam" id="PF00534"/>
    </source>
</evidence>
<dbReference type="InterPro" id="IPR001296">
    <property type="entry name" value="Glyco_trans_1"/>
</dbReference>
<evidence type="ECO:0000256" key="10">
    <source>
        <dbReference type="SAM" id="MobiDB-lite"/>
    </source>
</evidence>